<reference evidence="2" key="1">
    <citation type="submission" date="2022-10" db="EMBL/GenBank/DDBJ databases">
        <title>The WGS of Solirubrobacter ginsenosidimutans DSM 21036.</title>
        <authorList>
            <person name="Jiang Z."/>
        </authorList>
    </citation>
    <scope>NUCLEOTIDE SEQUENCE</scope>
    <source>
        <strain evidence="2">DSM 21036</strain>
    </source>
</reference>
<comment type="caution">
    <text evidence="2">The sequence shown here is derived from an EMBL/GenBank/DDBJ whole genome shotgun (WGS) entry which is preliminary data.</text>
</comment>
<keyword evidence="2" id="KW-0378">Hydrolase</keyword>
<organism evidence="2 3">
    <name type="scientific">Solirubrobacter ginsenosidimutans</name>
    <dbReference type="NCBI Taxonomy" id="490573"/>
    <lineage>
        <taxon>Bacteria</taxon>
        <taxon>Bacillati</taxon>
        <taxon>Actinomycetota</taxon>
        <taxon>Thermoleophilia</taxon>
        <taxon>Solirubrobacterales</taxon>
        <taxon>Solirubrobacteraceae</taxon>
        <taxon>Solirubrobacter</taxon>
    </lineage>
</organism>
<sequence length="301" mass="32116">MTILAMLAMASEAGGTPRCFGASARAEGKPCNNPALRLSVTPTPDEALLEPSAPCSPVRSEVPPSRCLFGVAKARATATVALVGDSHAVHWRAALEHVYRVHRWRGVTLYRSQCPFTAARTSLPGEDGTGCEQFKTDTLAYLRAHPEISTIFVSGNTGAGVVVPAGQNRFEVKTAGYMTAWDGLPASIQHVIVLRDPPHNRQTTAACVQRAIDRRKPAGTTCQVPITTALAPDPALEAAKRMSSPRVEAIDLTPYMCDSADCFPVIGGALVHKDVGHISATFSTTLGPYLLSELDARMAQW</sequence>
<feature type="domain" description="SGNH" evidence="1">
    <location>
        <begin position="65"/>
        <end position="290"/>
    </location>
</feature>
<dbReference type="Proteomes" id="UP001149140">
    <property type="component" value="Unassembled WGS sequence"/>
</dbReference>
<gene>
    <name evidence="2" type="ORF">OM076_19745</name>
</gene>
<evidence type="ECO:0000259" key="1">
    <source>
        <dbReference type="Pfam" id="PF19040"/>
    </source>
</evidence>
<dbReference type="RefSeq" id="WP_270041758.1">
    <property type="nucleotide sequence ID" value="NZ_JAPDOD010000019.1"/>
</dbReference>
<dbReference type="AlphaFoldDB" id="A0A9X3MWB5"/>
<dbReference type="EMBL" id="JAPDOD010000019">
    <property type="protein sequence ID" value="MDA0162517.1"/>
    <property type="molecule type" value="Genomic_DNA"/>
</dbReference>
<dbReference type="Pfam" id="PF19040">
    <property type="entry name" value="SGNH"/>
    <property type="match status" value="1"/>
</dbReference>
<dbReference type="GO" id="GO:0016787">
    <property type="term" value="F:hydrolase activity"/>
    <property type="evidence" value="ECO:0007669"/>
    <property type="project" value="UniProtKB-KW"/>
</dbReference>
<evidence type="ECO:0000313" key="3">
    <source>
        <dbReference type="Proteomes" id="UP001149140"/>
    </source>
</evidence>
<evidence type="ECO:0000313" key="2">
    <source>
        <dbReference type="EMBL" id="MDA0162517.1"/>
    </source>
</evidence>
<keyword evidence="3" id="KW-1185">Reference proteome</keyword>
<protein>
    <submittedName>
        <fullName evidence="2">SGNH hydrolase domain-containing protein</fullName>
    </submittedName>
</protein>
<accession>A0A9X3MWB5</accession>
<proteinExistence type="predicted"/>
<name>A0A9X3MWB5_9ACTN</name>
<dbReference type="InterPro" id="IPR043968">
    <property type="entry name" value="SGNH"/>
</dbReference>